<protein>
    <submittedName>
        <fullName evidence="2">Uncharacterized protein</fullName>
    </submittedName>
</protein>
<reference evidence="2 3" key="1">
    <citation type="journal article" date="2010" name="Science">
        <title>Genomic comparison of the ants Camponotus floridanus and Harpegnathos saltator.</title>
        <authorList>
            <person name="Bonasio R."/>
            <person name="Zhang G."/>
            <person name="Ye C."/>
            <person name="Mutti N.S."/>
            <person name="Fang X."/>
            <person name="Qin N."/>
            <person name="Donahue G."/>
            <person name="Yang P."/>
            <person name="Li Q."/>
            <person name="Li C."/>
            <person name="Zhang P."/>
            <person name="Huang Z."/>
            <person name="Berger S.L."/>
            <person name="Reinberg D."/>
            <person name="Wang J."/>
            <person name="Liebig J."/>
        </authorList>
    </citation>
    <scope>NUCLEOTIDE SEQUENCE [LARGE SCALE GENOMIC DNA]</scope>
    <source>
        <strain evidence="2 3">R22 G/1</strain>
    </source>
</reference>
<gene>
    <name evidence="2" type="ORF">EAI_03426</name>
</gene>
<name>E2BI16_HARSA</name>
<organism evidence="3">
    <name type="scientific">Harpegnathos saltator</name>
    <name type="common">Jerdon's jumping ant</name>
    <dbReference type="NCBI Taxonomy" id="610380"/>
    <lineage>
        <taxon>Eukaryota</taxon>
        <taxon>Metazoa</taxon>
        <taxon>Ecdysozoa</taxon>
        <taxon>Arthropoda</taxon>
        <taxon>Hexapoda</taxon>
        <taxon>Insecta</taxon>
        <taxon>Pterygota</taxon>
        <taxon>Neoptera</taxon>
        <taxon>Endopterygota</taxon>
        <taxon>Hymenoptera</taxon>
        <taxon>Apocrita</taxon>
        <taxon>Aculeata</taxon>
        <taxon>Formicoidea</taxon>
        <taxon>Formicidae</taxon>
        <taxon>Ponerinae</taxon>
        <taxon>Ponerini</taxon>
        <taxon>Harpegnathos</taxon>
    </lineage>
</organism>
<keyword evidence="3" id="KW-1185">Reference proteome</keyword>
<evidence type="ECO:0000313" key="3">
    <source>
        <dbReference type="Proteomes" id="UP000008237"/>
    </source>
</evidence>
<feature type="compositionally biased region" description="Polar residues" evidence="1">
    <location>
        <begin position="55"/>
        <end position="64"/>
    </location>
</feature>
<feature type="region of interest" description="Disordered" evidence="1">
    <location>
        <begin position="26"/>
        <end position="64"/>
    </location>
</feature>
<sequence>MFEMLETVLRSSSYFIRRARLANVERQQSSKSSWAPKAHSDPAGNLDPRKDRSSNDINGTPTLTKSVLNRNAALVRRETSVLPELNSRVDFITDNPDSTGPDRDACLPELDKEGRRTGTASKRLNAGHLHKERTIIIHTPDKQGDINREVEYVKSAWRALQQGQNWTKEKADVCTSKGHAIIGEMTRDIDRLQKRHLRPGANRYLRKSATDVLQAAASRPSLERDVEIARRIIFPKRRARFESAGYDHPSNLDLIDEDTTPALFGGAASTSADERSSGDNLSPGLVAAKTRSVHTNVHARGIVDGVRWCEKQDTGMTFKGDGAQRTSVRASIEKYLQDYIGRTRKLPDVEADERLRDAKVASDIAGTLASLDIGSPCFYGKCENTCGDTERSAREDIEENRCSDTSADVVGRSKDTFSPENNLELVDAKLAGTWKQSNATACEDHAFIKTGLDILNKSVLTNKLSQILRSEYLRKDLLL</sequence>
<accession>E2BI16</accession>
<dbReference type="AlphaFoldDB" id="E2BI16"/>
<dbReference type="OMA" id="HRSATNI"/>
<dbReference type="OrthoDB" id="7542921at2759"/>
<dbReference type="InParanoid" id="E2BI16"/>
<proteinExistence type="predicted"/>
<dbReference type="STRING" id="610380.E2BI16"/>
<evidence type="ECO:0000313" key="2">
    <source>
        <dbReference type="EMBL" id="EFN84642.1"/>
    </source>
</evidence>
<evidence type="ECO:0000256" key="1">
    <source>
        <dbReference type="SAM" id="MobiDB-lite"/>
    </source>
</evidence>
<dbReference type="Proteomes" id="UP000008237">
    <property type="component" value="Unassembled WGS sequence"/>
</dbReference>
<dbReference type="EMBL" id="GL448433">
    <property type="protein sequence ID" value="EFN84642.1"/>
    <property type="molecule type" value="Genomic_DNA"/>
</dbReference>